<feature type="non-terminal residue" evidence="2">
    <location>
        <position position="1"/>
    </location>
</feature>
<dbReference type="PANTHER" id="PTHR21600:SF87">
    <property type="entry name" value="RNA PSEUDOURIDYLATE SYNTHASE DOMAIN-CONTAINING PROTEIN 1"/>
    <property type="match status" value="1"/>
</dbReference>
<dbReference type="InterPro" id="IPR020103">
    <property type="entry name" value="PsdUridine_synth_cat_dom_sf"/>
</dbReference>
<comment type="caution">
    <text evidence="2">The sequence shown here is derived from an EMBL/GenBank/DDBJ whole genome shotgun (WGS) entry which is preliminary data.</text>
</comment>
<dbReference type="GO" id="GO:0009982">
    <property type="term" value="F:pseudouridine synthase activity"/>
    <property type="evidence" value="ECO:0007669"/>
    <property type="project" value="InterPro"/>
</dbReference>
<dbReference type="GO" id="GO:0000455">
    <property type="term" value="P:enzyme-directed rRNA pseudouridine synthesis"/>
    <property type="evidence" value="ECO:0007669"/>
    <property type="project" value="TreeGrafter"/>
</dbReference>
<dbReference type="PANTHER" id="PTHR21600">
    <property type="entry name" value="MITOCHONDRIAL RNA PSEUDOURIDINE SYNTHASE"/>
    <property type="match status" value="1"/>
</dbReference>
<dbReference type="EMBL" id="BARS01020636">
    <property type="protein sequence ID" value="GAG09627.1"/>
    <property type="molecule type" value="Genomic_DNA"/>
</dbReference>
<evidence type="ECO:0000256" key="1">
    <source>
        <dbReference type="ARBA" id="ARBA00010876"/>
    </source>
</evidence>
<dbReference type="GO" id="GO:0003723">
    <property type="term" value="F:RNA binding"/>
    <property type="evidence" value="ECO:0007669"/>
    <property type="project" value="InterPro"/>
</dbReference>
<protein>
    <recommendedName>
        <fullName evidence="3">Pseudouridine synthase RsuA/RluA-like domain-containing protein</fullName>
    </recommendedName>
</protein>
<gene>
    <name evidence="2" type="ORF">S01H1_33251</name>
</gene>
<proteinExistence type="inferred from homology"/>
<organism evidence="2">
    <name type="scientific">marine sediment metagenome</name>
    <dbReference type="NCBI Taxonomy" id="412755"/>
    <lineage>
        <taxon>unclassified sequences</taxon>
        <taxon>metagenomes</taxon>
        <taxon>ecological metagenomes</taxon>
    </lineage>
</organism>
<reference evidence="2" key="1">
    <citation type="journal article" date="2014" name="Front. Microbiol.">
        <title>High frequency of phylogenetically diverse reductive dehalogenase-homologous genes in deep subseafloor sedimentary metagenomes.</title>
        <authorList>
            <person name="Kawai M."/>
            <person name="Futagami T."/>
            <person name="Toyoda A."/>
            <person name="Takaki Y."/>
            <person name="Nishi S."/>
            <person name="Hori S."/>
            <person name="Arai W."/>
            <person name="Tsubouchi T."/>
            <person name="Morono Y."/>
            <person name="Uchiyama I."/>
            <person name="Ito T."/>
            <person name="Fujiyama A."/>
            <person name="Inagaki F."/>
            <person name="Takami H."/>
        </authorList>
    </citation>
    <scope>NUCLEOTIDE SEQUENCE</scope>
    <source>
        <strain evidence="2">Expedition CK06-06</strain>
    </source>
</reference>
<dbReference type="InterPro" id="IPR050188">
    <property type="entry name" value="RluA_PseudoU_synthase"/>
</dbReference>
<evidence type="ECO:0008006" key="3">
    <source>
        <dbReference type="Google" id="ProtNLM"/>
    </source>
</evidence>
<evidence type="ECO:0000313" key="2">
    <source>
        <dbReference type="EMBL" id="GAG09627.1"/>
    </source>
</evidence>
<sequence length="75" mass="8303">TGRTHQIRVHFASIGRPLVGDMLYGKASPLVGRQFLHAWRLGFRLPTSGRYQEFESPLPPDLAGALETLRGTDEG</sequence>
<dbReference type="Gene3D" id="3.30.2350.10">
    <property type="entry name" value="Pseudouridine synthase"/>
    <property type="match status" value="1"/>
</dbReference>
<name>X0VEG3_9ZZZZ</name>
<comment type="similarity">
    <text evidence="1">Belongs to the pseudouridine synthase RluA family.</text>
</comment>
<dbReference type="SUPFAM" id="SSF55120">
    <property type="entry name" value="Pseudouridine synthase"/>
    <property type="match status" value="1"/>
</dbReference>
<dbReference type="AlphaFoldDB" id="X0VEG3"/>
<accession>X0VEG3</accession>